<proteinExistence type="predicted"/>
<name>A0A5X0GKX8_SALET</name>
<protein>
    <submittedName>
        <fullName evidence="1">Uncharacterized protein</fullName>
    </submittedName>
</protein>
<gene>
    <name evidence="1" type="ORF">D6J37_19380</name>
</gene>
<comment type="caution">
    <text evidence="1">The sequence shown here is derived from an EMBL/GenBank/DDBJ whole genome shotgun (WGS) entry which is preliminary data.</text>
</comment>
<dbReference type="EMBL" id="AAHOXJ010000020">
    <property type="protein sequence ID" value="EBY7405146.1"/>
    <property type="molecule type" value="Genomic_DNA"/>
</dbReference>
<reference evidence="1" key="1">
    <citation type="submission" date="2018-09" db="EMBL/GenBank/DDBJ databases">
        <authorList>
            <person name="Ashton P.M."/>
            <person name="Dallman T."/>
            <person name="Nair S."/>
            <person name="De Pinna E."/>
            <person name="Peters T."/>
            <person name="Grant K."/>
        </authorList>
    </citation>
    <scope>NUCLEOTIDE SEQUENCE</scope>
    <source>
        <strain evidence="1">243839</strain>
    </source>
</reference>
<dbReference type="AlphaFoldDB" id="A0A5X0GKX8"/>
<evidence type="ECO:0000313" key="1">
    <source>
        <dbReference type="EMBL" id="EBY7405146.1"/>
    </source>
</evidence>
<sequence>MITVTISETNGRRKWSHSARTKDALTAIIRTMRKHFPQSHNFIPDDVDNAPVLFAAVASTPGVEVTGHIWKPMWHRGIRWNVKGIPVTVTLHNNALGMLHQDGTNLV</sequence>
<accession>A0A5X0GKX8</accession>
<organism evidence="1">
    <name type="scientific">Salmonella enterica subsp. enterica serovar Pomona</name>
    <dbReference type="NCBI Taxonomy" id="570935"/>
    <lineage>
        <taxon>Bacteria</taxon>
        <taxon>Pseudomonadati</taxon>
        <taxon>Pseudomonadota</taxon>
        <taxon>Gammaproteobacteria</taxon>
        <taxon>Enterobacterales</taxon>
        <taxon>Enterobacteriaceae</taxon>
        <taxon>Salmonella</taxon>
    </lineage>
</organism>